<dbReference type="OrthoDB" id="9770043at2"/>
<keyword evidence="7" id="KW-1185">Reference proteome</keyword>
<dbReference type="PATRIC" id="fig|1813736.3.peg.5679"/>
<evidence type="ECO:0000256" key="2">
    <source>
        <dbReference type="ARBA" id="ARBA00022723"/>
    </source>
</evidence>
<dbReference type="STRING" id="1855912.LuPra_05399"/>
<evidence type="ECO:0000256" key="1">
    <source>
        <dbReference type="ARBA" id="ARBA00022617"/>
    </source>
</evidence>
<dbReference type="EMBL" id="CP015136">
    <property type="protein sequence ID" value="AMY12127.1"/>
    <property type="molecule type" value="Genomic_DNA"/>
</dbReference>
<dbReference type="InterPro" id="IPR036909">
    <property type="entry name" value="Cyt_c-like_dom_sf"/>
</dbReference>
<gene>
    <name evidence="6" type="primary">cycA</name>
    <name evidence="6" type="ORF">LuPra_05399</name>
</gene>
<evidence type="ECO:0000313" key="7">
    <source>
        <dbReference type="Proteomes" id="UP000076079"/>
    </source>
</evidence>
<dbReference type="InterPro" id="IPR051459">
    <property type="entry name" value="Cytochrome_c-type_DH"/>
</dbReference>
<keyword evidence="3 4" id="KW-0408">Iron</keyword>
<dbReference type="Pfam" id="PF22807">
    <property type="entry name" value="TrAA12"/>
    <property type="match status" value="1"/>
</dbReference>
<dbReference type="InterPro" id="IPR054539">
    <property type="entry name" value="Beta-prop_PDH"/>
</dbReference>
<dbReference type="Proteomes" id="UP000076079">
    <property type="component" value="Chromosome"/>
</dbReference>
<dbReference type="AlphaFoldDB" id="A0A143PTS3"/>
<dbReference type="PROSITE" id="PS51007">
    <property type="entry name" value="CYTC"/>
    <property type="match status" value="1"/>
</dbReference>
<evidence type="ECO:0000259" key="5">
    <source>
        <dbReference type="PROSITE" id="PS51007"/>
    </source>
</evidence>
<dbReference type="PANTHER" id="PTHR35008:SF8">
    <property type="entry name" value="ALCOHOL DEHYDROGENASE CYTOCHROME C SUBUNIT"/>
    <property type="match status" value="1"/>
</dbReference>
<organism evidence="6 7">
    <name type="scientific">Luteitalea pratensis</name>
    <dbReference type="NCBI Taxonomy" id="1855912"/>
    <lineage>
        <taxon>Bacteria</taxon>
        <taxon>Pseudomonadati</taxon>
        <taxon>Acidobacteriota</taxon>
        <taxon>Vicinamibacteria</taxon>
        <taxon>Vicinamibacterales</taxon>
        <taxon>Vicinamibacteraceae</taxon>
        <taxon>Luteitalea</taxon>
    </lineage>
</organism>
<dbReference type="InterPro" id="IPR011041">
    <property type="entry name" value="Quinoprot_gluc/sorb_DH_b-prop"/>
</dbReference>
<dbReference type="PROSITE" id="PS51257">
    <property type="entry name" value="PROKAR_LIPOPROTEIN"/>
    <property type="match status" value="1"/>
</dbReference>
<protein>
    <submittedName>
        <fullName evidence="6">Cytochrome c552</fullName>
    </submittedName>
</protein>
<dbReference type="Pfam" id="PF00034">
    <property type="entry name" value="Cytochrom_C"/>
    <property type="match status" value="1"/>
</dbReference>
<dbReference type="SUPFAM" id="SSF50952">
    <property type="entry name" value="Soluble quinoprotein glucose dehydrogenase"/>
    <property type="match status" value="1"/>
</dbReference>
<proteinExistence type="predicted"/>
<keyword evidence="2 4" id="KW-0479">Metal-binding</keyword>
<reference evidence="7" key="2">
    <citation type="submission" date="2016-04" db="EMBL/GenBank/DDBJ databases">
        <title>First Complete Genome Sequence of a Subdivision 6 Acidobacterium.</title>
        <authorList>
            <person name="Huang S."/>
            <person name="Vieira S."/>
            <person name="Bunk B."/>
            <person name="Riedel T."/>
            <person name="Sproeer C."/>
            <person name="Overmann J."/>
        </authorList>
    </citation>
    <scope>NUCLEOTIDE SEQUENCE [LARGE SCALE GENOMIC DNA]</scope>
    <source>
        <strain evidence="7">DSM 100886 HEG_-6_39</strain>
    </source>
</reference>
<dbReference type="InterPro" id="IPR011042">
    <property type="entry name" value="6-blade_b-propeller_TolB-like"/>
</dbReference>
<name>A0A143PTS3_LUTPR</name>
<dbReference type="SUPFAM" id="SSF46626">
    <property type="entry name" value="Cytochrome c"/>
    <property type="match status" value="1"/>
</dbReference>
<keyword evidence="1 4" id="KW-0349">Heme</keyword>
<sequence>MDTLDRMRRLTCILLFSALAGCRPSTQPPAASTTGRLALPQGFEATIFHDGVGRARHLAVTSDGIVYVKLRGPVRGQTPAEFKGVVALQDTGGDGRADQVEYFGAYDDIGDYGTGMRLFEGHIYFTTAGEVYRQKLVPGQLVPTTPVELVLKHGYKESGRSYEHIAKPIAFDEQGHLYVPFGAPGDACQDKNRQPGAPGADPCGQLEWHGGVWQFDARKLGQTEKDGRRYATGIRSLVAMTWNQEVHDLYAVQHGRDDLYRSWSQYFSRWQSAVLPSEEFFRVTEGFDGGWPYYYFDWMQGKKLLNPEYGGDGKKTGDGARLTPPLVGFPGHFAPNDLLFYDGTQFPERYRHGAFIAFHGSTIRMPYSQAGYIVAFVPMRDGRPTGDWEVFADGFAGIDPIPNTGDAIGRPMGLAQGPDGSLYISDSVRGRIWKVNYRGRRDSFSAAQLSAMAARKTQQAHIHQPDEQKDILGGETLAAGGKLYQTYCIACHQGDGKGDGARFPPVASSRWVSGNKQRLISVVLFGLQGEIEVEGKSYNGVMPANGFLSDEQIAQLLTFLRQNFANHAQGVSANEVADQRAKGQWTPPTP</sequence>
<dbReference type="Gene3D" id="2.120.10.30">
    <property type="entry name" value="TolB, C-terminal domain"/>
    <property type="match status" value="1"/>
</dbReference>
<reference evidence="6 7" key="1">
    <citation type="journal article" date="2016" name="Genome Announc.">
        <title>First Complete Genome Sequence of a Subdivision 6 Acidobacterium Strain.</title>
        <authorList>
            <person name="Huang S."/>
            <person name="Vieira S."/>
            <person name="Bunk B."/>
            <person name="Riedel T."/>
            <person name="Sproer C."/>
            <person name="Overmann J."/>
        </authorList>
    </citation>
    <scope>NUCLEOTIDE SEQUENCE [LARGE SCALE GENOMIC DNA]</scope>
    <source>
        <strain evidence="7">DSM 100886 HEG_-6_39</strain>
    </source>
</reference>
<evidence type="ECO:0000313" key="6">
    <source>
        <dbReference type="EMBL" id="AMY12127.1"/>
    </source>
</evidence>
<dbReference type="GO" id="GO:0046872">
    <property type="term" value="F:metal ion binding"/>
    <property type="evidence" value="ECO:0007669"/>
    <property type="project" value="UniProtKB-KW"/>
</dbReference>
<dbReference type="Gene3D" id="1.10.760.10">
    <property type="entry name" value="Cytochrome c-like domain"/>
    <property type="match status" value="1"/>
</dbReference>
<dbReference type="PANTHER" id="PTHR35008">
    <property type="entry name" value="BLL4482 PROTEIN-RELATED"/>
    <property type="match status" value="1"/>
</dbReference>
<dbReference type="GO" id="GO:0020037">
    <property type="term" value="F:heme binding"/>
    <property type="evidence" value="ECO:0007669"/>
    <property type="project" value="InterPro"/>
</dbReference>
<dbReference type="RefSeq" id="WP_110173611.1">
    <property type="nucleotide sequence ID" value="NZ_CP015136.1"/>
</dbReference>
<dbReference type="InterPro" id="IPR009056">
    <property type="entry name" value="Cyt_c-like_dom"/>
</dbReference>
<evidence type="ECO:0000256" key="3">
    <source>
        <dbReference type="ARBA" id="ARBA00023004"/>
    </source>
</evidence>
<dbReference type="GO" id="GO:0009055">
    <property type="term" value="F:electron transfer activity"/>
    <property type="evidence" value="ECO:0007669"/>
    <property type="project" value="InterPro"/>
</dbReference>
<feature type="domain" description="Cytochrome c" evidence="5">
    <location>
        <begin position="475"/>
        <end position="564"/>
    </location>
</feature>
<evidence type="ECO:0000256" key="4">
    <source>
        <dbReference type="PROSITE-ProRule" id="PRU00433"/>
    </source>
</evidence>
<dbReference type="KEGG" id="abac:LuPra_05399"/>
<accession>A0A143PTS3</accession>